<keyword evidence="3" id="KW-1185">Reference proteome</keyword>
<evidence type="ECO:0000313" key="3">
    <source>
        <dbReference type="Proteomes" id="UP000015105"/>
    </source>
</evidence>
<evidence type="ECO:0000256" key="1">
    <source>
        <dbReference type="SAM" id="Phobius"/>
    </source>
</evidence>
<reference evidence="2" key="3">
    <citation type="journal article" date="2017" name="Nature">
        <title>Genome sequence of the progenitor of the wheat D genome Aegilops tauschii.</title>
        <authorList>
            <person name="Luo M.C."/>
            <person name="Gu Y.Q."/>
            <person name="Puiu D."/>
            <person name="Wang H."/>
            <person name="Twardziok S.O."/>
            <person name="Deal K.R."/>
            <person name="Huo N."/>
            <person name="Zhu T."/>
            <person name="Wang L."/>
            <person name="Wang Y."/>
            <person name="McGuire P.E."/>
            <person name="Liu S."/>
            <person name="Long H."/>
            <person name="Ramasamy R.K."/>
            <person name="Rodriguez J.C."/>
            <person name="Van S.L."/>
            <person name="Yuan L."/>
            <person name="Wang Z."/>
            <person name="Xia Z."/>
            <person name="Xiao L."/>
            <person name="Anderson O.D."/>
            <person name="Ouyang S."/>
            <person name="Liang Y."/>
            <person name="Zimin A.V."/>
            <person name="Pertea G."/>
            <person name="Qi P."/>
            <person name="Bennetzen J.L."/>
            <person name="Dai X."/>
            <person name="Dawson M.W."/>
            <person name="Muller H.G."/>
            <person name="Kugler K."/>
            <person name="Rivarola-Duarte L."/>
            <person name="Spannagl M."/>
            <person name="Mayer K.F.X."/>
            <person name="Lu F.H."/>
            <person name="Bevan M.W."/>
            <person name="Leroy P."/>
            <person name="Li P."/>
            <person name="You F.M."/>
            <person name="Sun Q."/>
            <person name="Liu Z."/>
            <person name="Lyons E."/>
            <person name="Wicker T."/>
            <person name="Salzberg S.L."/>
            <person name="Devos K.M."/>
            <person name="Dvorak J."/>
        </authorList>
    </citation>
    <scope>NUCLEOTIDE SEQUENCE [LARGE SCALE GENOMIC DNA]</scope>
    <source>
        <strain evidence="2">cv. AL8/78</strain>
    </source>
</reference>
<feature type="transmembrane region" description="Helical" evidence="1">
    <location>
        <begin position="76"/>
        <end position="96"/>
    </location>
</feature>
<sequence>MASVYRVAEVFVSGCVQPKLWPSKTQNNLSLYFGNQTLVGKLVAMCSSKFFCTVFPNFISLHACFSYIFIQTMCTWISACFAVNLLCCRLVSFFVGRVSCGMH</sequence>
<reference evidence="3" key="1">
    <citation type="journal article" date="2014" name="Science">
        <title>Ancient hybridizations among the ancestral genomes of bread wheat.</title>
        <authorList>
            <consortium name="International Wheat Genome Sequencing Consortium,"/>
            <person name="Marcussen T."/>
            <person name="Sandve S.R."/>
            <person name="Heier L."/>
            <person name="Spannagl M."/>
            <person name="Pfeifer M."/>
            <person name="Jakobsen K.S."/>
            <person name="Wulff B.B."/>
            <person name="Steuernagel B."/>
            <person name="Mayer K.F."/>
            <person name="Olsen O.A."/>
        </authorList>
    </citation>
    <scope>NUCLEOTIDE SEQUENCE [LARGE SCALE GENOMIC DNA]</scope>
    <source>
        <strain evidence="3">cv. AL8/78</strain>
    </source>
</reference>
<dbReference type="Proteomes" id="UP000015105">
    <property type="component" value="Chromosome 2D"/>
</dbReference>
<name>A0A453D9F6_AEGTS</name>
<dbReference type="AlphaFoldDB" id="A0A453D9F6"/>
<feature type="transmembrane region" description="Helical" evidence="1">
    <location>
        <begin position="50"/>
        <end position="70"/>
    </location>
</feature>
<reference evidence="3" key="2">
    <citation type="journal article" date="2017" name="Nat. Plants">
        <title>The Aegilops tauschii genome reveals multiple impacts of transposons.</title>
        <authorList>
            <person name="Zhao G."/>
            <person name="Zou C."/>
            <person name="Li K."/>
            <person name="Wang K."/>
            <person name="Li T."/>
            <person name="Gao L."/>
            <person name="Zhang X."/>
            <person name="Wang H."/>
            <person name="Yang Z."/>
            <person name="Liu X."/>
            <person name="Jiang W."/>
            <person name="Mao L."/>
            <person name="Kong X."/>
            <person name="Jiao Y."/>
            <person name="Jia J."/>
        </authorList>
    </citation>
    <scope>NUCLEOTIDE SEQUENCE [LARGE SCALE GENOMIC DNA]</scope>
    <source>
        <strain evidence="3">cv. AL8/78</strain>
    </source>
</reference>
<reference evidence="2" key="5">
    <citation type="journal article" date="2021" name="G3 (Bethesda)">
        <title>Aegilops tauschii genome assembly Aet v5.0 features greater sequence contiguity and improved annotation.</title>
        <authorList>
            <person name="Wang L."/>
            <person name="Zhu T."/>
            <person name="Rodriguez J.C."/>
            <person name="Deal K.R."/>
            <person name="Dubcovsky J."/>
            <person name="McGuire P.E."/>
            <person name="Lux T."/>
            <person name="Spannagl M."/>
            <person name="Mayer K.F.X."/>
            <person name="Baldrich P."/>
            <person name="Meyers B.C."/>
            <person name="Huo N."/>
            <person name="Gu Y.Q."/>
            <person name="Zhou H."/>
            <person name="Devos K.M."/>
            <person name="Bennetzen J.L."/>
            <person name="Unver T."/>
            <person name="Budak H."/>
            <person name="Gulick P.J."/>
            <person name="Galiba G."/>
            <person name="Kalapos B."/>
            <person name="Nelson D.R."/>
            <person name="Li P."/>
            <person name="You F.M."/>
            <person name="Luo M.C."/>
            <person name="Dvorak J."/>
        </authorList>
    </citation>
    <scope>NUCLEOTIDE SEQUENCE [LARGE SCALE GENOMIC DNA]</scope>
    <source>
        <strain evidence="2">cv. AL8/78</strain>
    </source>
</reference>
<dbReference type="EnsemblPlants" id="AET2Gv21145900.1">
    <property type="protein sequence ID" value="AET2Gv21145900.1"/>
    <property type="gene ID" value="AET2Gv21145900"/>
</dbReference>
<keyword evidence="1" id="KW-1133">Transmembrane helix</keyword>
<evidence type="ECO:0000313" key="2">
    <source>
        <dbReference type="EnsemblPlants" id="AET2Gv21145900.1"/>
    </source>
</evidence>
<accession>A0A453D9F6</accession>
<organism evidence="2 3">
    <name type="scientific">Aegilops tauschii subsp. strangulata</name>
    <name type="common">Goatgrass</name>
    <dbReference type="NCBI Taxonomy" id="200361"/>
    <lineage>
        <taxon>Eukaryota</taxon>
        <taxon>Viridiplantae</taxon>
        <taxon>Streptophyta</taxon>
        <taxon>Embryophyta</taxon>
        <taxon>Tracheophyta</taxon>
        <taxon>Spermatophyta</taxon>
        <taxon>Magnoliopsida</taxon>
        <taxon>Liliopsida</taxon>
        <taxon>Poales</taxon>
        <taxon>Poaceae</taxon>
        <taxon>BOP clade</taxon>
        <taxon>Pooideae</taxon>
        <taxon>Triticodae</taxon>
        <taxon>Triticeae</taxon>
        <taxon>Triticinae</taxon>
        <taxon>Aegilops</taxon>
    </lineage>
</organism>
<keyword evidence="1" id="KW-0812">Transmembrane</keyword>
<dbReference type="Gramene" id="AET2Gv21145900.1">
    <property type="protein sequence ID" value="AET2Gv21145900.1"/>
    <property type="gene ID" value="AET2Gv21145900"/>
</dbReference>
<keyword evidence="1" id="KW-0472">Membrane</keyword>
<protein>
    <submittedName>
        <fullName evidence="2">Uncharacterized protein</fullName>
    </submittedName>
</protein>
<reference evidence="2" key="4">
    <citation type="submission" date="2019-03" db="UniProtKB">
        <authorList>
            <consortium name="EnsemblPlants"/>
        </authorList>
    </citation>
    <scope>IDENTIFICATION</scope>
</reference>
<proteinExistence type="predicted"/>